<evidence type="ECO:0000313" key="6">
    <source>
        <dbReference type="EMBL" id="GAG02112.1"/>
    </source>
</evidence>
<evidence type="ECO:0000256" key="3">
    <source>
        <dbReference type="ARBA" id="ARBA00022989"/>
    </source>
</evidence>
<proteinExistence type="predicted"/>
<keyword evidence="4 5" id="KW-0472">Membrane</keyword>
<feature type="non-terminal residue" evidence="6">
    <location>
        <position position="182"/>
    </location>
</feature>
<reference evidence="6" key="1">
    <citation type="journal article" date="2014" name="Front. Microbiol.">
        <title>High frequency of phylogenetically diverse reductive dehalogenase-homologous genes in deep subseafloor sedimentary metagenomes.</title>
        <authorList>
            <person name="Kawai M."/>
            <person name="Futagami T."/>
            <person name="Toyoda A."/>
            <person name="Takaki Y."/>
            <person name="Nishi S."/>
            <person name="Hori S."/>
            <person name="Arai W."/>
            <person name="Tsubouchi T."/>
            <person name="Morono Y."/>
            <person name="Uchiyama I."/>
            <person name="Ito T."/>
            <person name="Fujiyama A."/>
            <person name="Inagaki F."/>
            <person name="Takami H."/>
        </authorList>
    </citation>
    <scope>NUCLEOTIDE SEQUENCE</scope>
    <source>
        <strain evidence="6">Expedition CK06-06</strain>
    </source>
</reference>
<accession>X0USB0</accession>
<keyword evidence="3 5" id="KW-1133">Transmembrane helix</keyword>
<evidence type="ECO:0000256" key="5">
    <source>
        <dbReference type="SAM" id="Phobius"/>
    </source>
</evidence>
<comment type="caution">
    <text evidence="6">The sequence shown here is derived from an EMBL/GenBank/DDBJ whole genome shotgun (WGS) entry which is preliminary data.</text>
</comment>
<dbReference type="GO" id="GO:0009403">
    <property type="term" value="P:toxin biosynthetic process"/>
    <property type="evidence" value="ECO:0007669"/>
    <property type="project" value="InterPro"/>
</dbReference>
<feature type="transmembrane region" description="Helical" evidence="5">
    <location>
        <begin position="102"/>
        <end position="120"/>
    </location>
</feature>
<feature type="transmembrane region" description="Helical" evidence="5">
    <location>
        <begin position="61"/>
        <end position="82"/>
    </location>
</feature>
<dbReference type="AlphaFoldDB" id="X0USB0"/>
<dbReference type="GO" id="GO:0016020">
    <property type="term" value="C:membrane"/>
    <property type="evidence" value="ECO:0007669"/>
    <property type="project" value="UniProtKB-SubCell"/>
</dbReference>
<evidence type="ECO:0000256" key="1">
    <source>
        <dbReference type="ARBA" id="ARBA00004141"/>
    </source>
</evidence>
<evidence type="ECO:0000256" key="4">
    <source>
        <dbReference type="ARBA" id="ARBA00023136"/>
    </source>
</evidence>
<protein>
    <recommendedName>
        <fullName evidence="7">CvpA family protein</fullName>
    </recommendedName>
</protein>
<keyword evidence="2 5" id="KW-0812">Transmembrane</keyword>
<name>X0USB0_9ZZZZ</name>
<feature type="transmembrane region" description="Helical" evidence="5">
    <location>
        <begin position="26"/>
        <end position="49"/>
    </location>
</feature>
<dbReference type="EMBL" id="BARS01029225">
    <property type="protein sequence ID" value="GAG02112.1"/>
    <property type="molecule type" value="Genomic_DNA"/>
</dbReference>
<comment type="subcellular location">
    <subcellularLocation>
        <location evidence="1">Membrane</location>
        <topology evidence="1">Multi-pass membrane protein</topology>
    </subcellularLocation>
</comment>
<dbReference type="InterPro" id="IPR003825">
    <property type="entry name" value="Colicin-V_CvpA"/>
</dbReference>
<evidence type="ECO:0000256" key="2">
    <source>
        <dbReference type="ARBA" id="ARBA00022692"/>
    </source>
</evidence>
<organism evidence="6">
    <name type="scientific">marine sediment metagenome</name>
    <dbReference type="NCBI Taxonomy" id="412755"/>
    <lineage>
        <taxon>unclassified sequences</taxon>
        <taxon>metagenomes</taxon>
        <taxon>ecological metagenomes</taxon>
    </lineage>
</organism>
<dbReference type="Pfam" id="PF02674">
    <property type="entry name" value="Colicin_V"/>
    <property type="match status" value="1"/>
</dbReference>
<sequence>MVFWVGILVGGLFAYFALKKGFYEMWALGFNIIISIYLAVFLGPVVADIIPAGTAVYSKALTVLATAVACFLILHGISYTLITGQFSISFPKIVDVVGAGLFGFSIGFLVWSFISLLIMTTPITKNAFAKEIGFDTQAQQTNISYVSWWCGKVNRIVPSEDSKQTTQQAIGWLMKSSEPKAR</sequence>
<gene>
    <name evidence="6" type="ORF">S01H1_45707</name>
</gene>
<evidence type="ECO:0008006" key="7">
    <source>
        <dbReference type="Google" id="ProtNLM"/>
    </source>
</evidence>